<keyword evidence="5" id="KW-0808">Transferase</keyword>
<dbReference type="GO" id="GO:0005524">
    <property type="term" value="F:ATP binding"/>
    <property type="evidence" value="ECO:0007669"/>
    <property type="project" value="UniProtKB-KW"/>
</dbReference>
<evidence type="ECO:0000256" key="3">
    <source>
        <dbReference type="ARBA" id="ARBA00012584"/>
    </source>
</evidence>
<dbReference type="EC" id="2.7.7.87" evidence="3"/>
<dbReference type="GO" id="GO:0008033">
    <property type="term" value="P:tRNA processing"/>
    <property type="evidence" value="ECO:0007669"/>
    <property type="project" value="UniProtKB-KW"/>
</dbReference>
<organism evidence="13 14">
    <name type="scientific">Anaplasma phagocytophilum</name>
    <name type="common">Ehrlichia phagocytophila</name>
    <dbReference type="NCBI Taxonomy" id="948"/>
    <lineage>
        <taxon>Bacteria</taxon>
        <taxon>Pseudomonadati</taxon>
        <taxon>Pseudomonadota</taxon>
        <taxon>Alphaproteobacteria</taxon>
        <taxon>Rickettsiales</taxon>
        <taxon>Anaplasmataceae</taxon>
        <taxon>Anaplasma</taxon>
        <taxon>phagocytophilum group</taxon>
    </lineage>
</organism>
<dbReference type="PANTHER" id="PTHR17490:SF16">
    <property type="entry name" value="THREONYLCARBAMOYL-AMP SYNTHASE"/>
    <property type="match status" value="1"/>
</dbReference>
<dbReference type="PROSITE" id="PS51163">
    <property type="entry name" value="YRDC"/>
    <property type="match status" value="1"/>
</dbReference>
<keyword evidence="9" id="KW-0067">ATP-binding</keyword>
<evidence type="ECO:0000256" key="8">
    <source>
        <dbReference type="ARBA" id="ARBA00022741"/>
    </source>
</evidence>
<dbReference type="SUPFAM" id="SSF55821">
    <property type="entry name" value="YrdC/RibB"/>
    <property type="match status" value="1"/>
</dbReference>
<gene>
    <name evidence="13" type="primary">GF2gp16</name>
    <name evidence="13" type="ORF">ANAPHAGO_00849</name>
</gene>
<evidence type="ECO:0000313" key="13">
    <source>
        <dbReference type="EMBL" id="CEG20533.1"/>
    </source>
</evidence>
<proteinExistence type="inferred from homology"/>
<keyword evidence="4" id="KW-0963">Cytoplasm</keyword>
<sequence length="200" mass="22707">MVEEIVNALRNEEIVCFPTETLYALACNAFSERAVAKLYDIKRRLYDKPFSLMLGDIQQVKKFSNMKNTDLRIMEMLSPGPITFILPLHYAQNLPRRFFKDTLGVRIPDHALACNILSRFEFPVVATSANLSGERDALKASDIPEELRMHVSKLWEDDSSVSGMCSTVFDMVSQKILRTGMLPSSKILDAINRGKTTWTQ</sequence>
<dbReference type="GO" id="GO:0003725">
    <property type="term" value="F:double-stranded RNA binding"/>
    <property type="evidence" value="ECO:0007669"/>
    <property type="project" value="InterPro"/>
</dbReference>
<dbReference type="GO" id="GO:0006450">
    <property type="term" value="P:regulation of translational fidelity"/>
    <property type="evidence" value="ECO:0007669"/>
    <property type="project" value="TreeGrafter"/>
</dbReference>
<accession>A0A098EE09</accession>
<evidence type="ECO:0000256" key="5">
    <source>
        <dbReference type="ARBA" id="ARBA00022679"/>
    </source>
</evidence>
<dbReference type="OMA" id="RDLCAVW"/>
<keyword evidence="6" id="KW-0819">tRNA processing</keyword>
<dbReference type="EMBL" id="CCXQ01000027">
    <property type="protein sequence ID" value="CEG20533.1"/>
    <property type="molecule type" value="Genomic_DNA"/>
</dbReference>
<dbReference type="PANTHER" id="PTHR17490">
    <property type="entry name" value="SUA5"/>
    <property type="match status" value="1"/>
</dbReference>
<keyword evidence="8" id="KW-0547">Nucleotide-binding</keyword>
<evidence type="ECO:0000256" key="1">
    <source>
        <dbReference type="ARBA" id="ARBA00004496"/>
    </source>
</evidence>
<reference evidence="13 14" key="1">
    <citation type="submission" date="2014-09" db="EMBL/GenBank/DDBJ databases">
        <authorList>
            <person name="Loux Valentin"/>
            <person name="Dugat Thibaut"/>
        </authorList>
    </citation>
    <scope>NUCLEOTIDE SEQUENCE [LARGE SCALE GENOMIC DNA]</scope>
    <source>
        <strain evidence="13 14">BOV-10_179</strain>
    </source>
</reference>
<dbReference type="RefSeq" id="WP_011450878.1">
    <property type="nucleotide sequence ID" value="NZ_CCXQ01000027.1"/>
</dbReference>
<dbReference type="GeneID" id="92748190"/>
<dbReference type="InterPro" id="IPR050156">
    <property type="entry name" value="TC-AMP_synthase_SUA5"/>
</dbReference>
<dbReference type="AlphaFoldDB" id="A0A098EE09"/>
<evidence type="ECO:0000256" key="4">
    <source>
        <dbReference type="ARBA" id="ARBA00022490"/>
    </source>
</evidence>
<evidence type="ECO:0000256" key="9">
    <source>
        <dbReference type="ARBA" id="ARBA00022840"/>
    </source>
</evidence>
<dbReference type="Pfam" id="PF01300">
    <property type="entry name" value="Sua5_yciO_yrdC"/>
    <property type="match status" value="1"/>
</dbReference>
<dbReference type="GO" id="GO:0005737">
    <property type="term" value="C:cytoplasm"/>
    <property type="evidence" value="ECO:0007669"/>
    <property type="project" value="UniProtKB-SubCell"/>
</dbReference>
<evidence type="ECO:0000259" key="12">
    <source>
        <dbReference type="PROSITE" id="PS51163"/>
    </source>
</evidence>
<evidence type="ECO:0000256" key="2">
    <source>
        <dbReference type="ARBA" id="ARBA00007663"/>
    </source>
</evidence>
<feature type="domain" description="YrdC-like" evidence="12">
    <location>
        <begin position="1"/>
        <end position="182"/>
    </location>
</feature>
<evidence type="ECO:0000256" key="7">
    <source>
        <dbReference type="ARBA" id="ARBA00022695"/>
    </source>
</evidence>
<dbReference type="InterPro" id="IPR017945">
    <property type="entry name" value="DHBP_synth_RibB-like_a/b_dom"/>
</dbReference>
<evidence type="ECO:0000256" key="10">
    <source>
        <dbReference type="ARBA" id="ARBA00029774"/>
    </source>
</evidence>
<dbReference type="InterPro" id="IPR006070">
    <property type="entry name" value="Sua5-like_dom"/>
</dbReference>
<comment type="catalytic activity">
    <reaction evidence="11">
        <text>L-threonine + hydrogencarbonate + ATP = L-threonylcarbamoyladenylate + diphosphate + H2O</text>
        <dbReference type="Rhea" id="RHEA:36407"/>
        <dbReference type="ChEBI" id="CHEBI:15377"/>
        <dbReference type="ChEBI" id="CHEBI:17544"/>
        <dbReference type="ChEBI" id="CHEBI:30616"/>
        <dbReference type="ChEBI" id="CHEBI:33019"/>
        <dbReference type="ChEBI" id="CHEBI:57926"/>
        <dbReference type="ChEBI" id="CHEBI:73682"/>
        <dbReference type="EC" id="2.7.7.87"/>
    </reaction>
</comment>
<name>A0A098EE09_ANAPH</name>
<dbReference type="Proteomes" id="UP000055047">
    <property type="component" value="Unassembled WGS sequence"/>
</dbReference>
<evidence type="ECO:0000256" key="6">
    <source>
        <dbReference type="ARBA" id="ARBA00022694"/>
    </source>
</evidence>
<dbReference type="PATRIC" id="fig|948.7.peg.92"/>
<comment type="subcellular location">
    <subcellularLocation>
        <location evidence="1">Cytoplasm</location>
    </subcellularLocation>
</comment>
<dbReference type="Gene3D" id="3.90.870.10">
    <property type="entry name" value="DHBP synthase"/>
    <property type="match status" value="1"/>
</dbReference>
<keyword evidence="7" id="KW-0548">Nucleotidyltransferase</keyword>
<dbReference type="GO" id="GO:0000049">
    <property type="term" value="F:tRNA binding"/>
    <property type="evidence" value="ECO:0007669"/>
    <property type="project" value="TreeGrafter"/>
</dbReference>
<dbReference type="NCBIfam" id="TIGR00057">
    <property type="entry name" value="L-threonylcarbamoyladenylate synthase"/>
    <property type="match status" value="1"/>
</dbReference>
<evidence type="ECO:0000313" key="14">
    <source>
        <dbReference type="Proteomes" id="UP000055047"/>
    </source>
</evidence>
<dbReference type="GO" id="GO:0061710">
    <property type="term" value="F:L-threonylcarbamoyladenylate synthase"/>
    <property type="evidence" value="ECO:0007669"/>
    <property type="project" value="UniProtKB-EC"/>
</dbReference>
<comment type="similarity">
    <text evidence="2">Belongs to the SUA5 family.</text>
</comment>
<protein>
    <recommendedName>
        <fullName evidence="10">L-threonylcarbamoyladenylate synthase</fullName>
        <ecNumber evidence="3">2.7.7.87</ecNumber>
    </recommendedName>
    <alternativeName>
        <fullName evidence="10">L-threonylcarbamoyladenylate synthase</fullName>
    </alternativeName>
</protein>
<evidence type="ECO:0000256" key="11">
    <source>
        <dbReference type="ARBA" id="ARBA00048366"/>
    </source>
</evidence>